<comment type="caution">
    <text evidence="1">The sequence shown here is derived from an EMBL/GenBank/DDBJ whole genome shotgun (WGS) entry which is preliminary data.</text>
</comment>
<dbReference type="Proteomes" id="UP000012159">
    <property type="component" value="Unassembled WGS sequence"/>
</dbReference>
<gene>
    <name evidence="1" type="ORF">LEP1GSC133_2075</name>
</gene>
<dbReference type="EMBL" id="AKWF02000090">
    <property type="protein sequence ID" value="EMO61890.1"/>
    <property type="molecule type" value="Genomic_DNA"/>
</dbReference>
<evidence type="ECO:0000313" key="2">
    <source>
        <dbReference type="Proteomes" id="UP000012159"/>
    </source>
</evidence>
<reference evidence="1 2" key="1">
    <citation type="submission" date="2013-01" db="EMBL/GenBank/DDBJ databases">
        <authorList>
            <person name="Harkins D.M."/>
            <person name="Durkin A.S."/>
            <person name="Brinkac L.M."/>
            <person name="Haft D.H."/>
            <person name="Selengut J.D."/>
            <person name="Sanka R."/>
            <person name="DePew J."/>
            <person name="Purushe J."/>
            <person name="Picardeau M."/>
            <person name="Werts C."/>
            <person name="Goarant C."/>
            <person name="Vinetz J.M."/>
            <person name="Sutton G.G."/>
            <person name="Nierman W.C."/>
            <person name="Fouts D.E."/>
        </authorList>
    </citation>
    <scope>NUCLEOTIDE SEQUENCE [LARGE SCALE GENOMIC DNA]</scope>
    <source>
        <strain evidence="1 2">200901868</strain>
    </source>
</reference>
<evidence type="ECO:0000313" key="1">
    <source>
        <dbReference type="EMBL" id="EMO61890.1"/>
    </source>
</evidence>
<protein>
    <submittedName>
        <fullName evidence="1">Uncharacterized protein</fullName>
    </submittedName>
</protein>
<proteinExistence type="predicted"/>
<name>M6VYH6_LEPBO</name>
<dbReference type="AlphaFoldDB" id="M6VYH6"/>
<sequence>MSVCFLCFEIMKYFRFIMAPPARKRLGQSPKFFYKKTLSFRSRKIPTDKTQQKGAGPRFFATTRRCDRWRVCIFRKPKITSEKVSRSFHILRFCNELSIVSKKIRSICDSSIRNCLTTHEKNTVIRNSICFTFFRSFKNDSPRNYIFPKFSKEDSKILGEKDLNDIVDFQLKKKSTIHFVRLKESKI</sequence>
<accession>M6VYH6</accession>
<organism evidence="1 2">
    <name type="scientific">Leptospira borgpetersenii serovar Pomona str. 200901868</name>
    <dbReference type="NCBI Taxonomy" id="1192866"/>
    <lineage>
        <taxon>Bacteria</taxon>
        <taxon>Pseudomonadati</taxon>
        <taxon>Spirochaetota</taxon>
        <taxon>Spirochaetia</taxon>
        <taxon>Leptospirales</taxon>
        <taxon>Leptospiraceae</taxon>
        <taxon>Leptospira</taxon>
    </lineage>
</organism>